<gene>
    <name evidence="1" type="ORF">WS90_25100</name>
</gene>
<comment type="caution">
    <text evidence="1">The sequence shown here is derived from an EMBL/GenBank/DDBJ whole genome shotgun (WGS) entry which is preliminary data.</text>
</comment>
<evidence type="ECO:0000313" key="2">
    <source>
        <dbReference type="Proteomes" id="UP000069001"/>
    </source>
</evidence>
<dbReference type="AlphaFoldDB" id="A0A103Z9P5"/>
<organism evidence="1 2">
    <name type="scientific">Burkholderia cepacia</name>
    <name type="common">Pseudomonas cepacia</name>
    <dbReference type="NCBI Taxonomy" id="292"/>
    <lineage>
        <taxon>Bacteria</taxon>
        <taxon>Pseudomonadati</taxon>
        <taxon>Pseudomonadota</taxon>
        <taxon>Betaproteobacteria</taxon>
        <taxon>Burkholderiales</taxon>
        <taxon>Burkholderiaceae</taxon>
        <taxon>Burkholderia</taxon>
        <taxon>Burkholderia cepacia complex</taxon>
    </lineage>
</organism>
<accession>A0A103Z9P5</accession>
<dbReference type="Proteomes" id="UP000069001">
    <property type="component" value="Unassembled WGS sequence"/>
</dbReference>
<dbReference type="EMBL" id="LOYH01000089">
    <property type="protein sequence ID" value="KVK75928.1"/>
    <property type="molecule type" value="Genomic_DNA"/>
</dbReference>
<evidence type="ECO:0000313" key="1">
    <source>
        <dbReference type="EMBL" id="KVK75928.1"/>
    </source>
</evidence>
<name>A0A103Z9P5_BURCE</name>
<reference evidence="1 2" key="1">
    <citation type="submission" date="2015-11" db="EMBL/GenBank/DDBJ databases">
        <title>Expanding the genomic diversity of Burkholderia species for the development of highly accurate diagnostics.</title>
        <authorList>
            <person name="Sahl J."/>
            <person name="Keim P."/>
            <person name="Wagner D."/>
        </authorList>
    </citation>
    <scope>NUCLEOTIDE SEQUENCE [LARGE SCALE GENOMIC DNA]</scope>
    <source>
        <strain evidence="1 2">MSMB1302</strain>
    </source>
</reference>
<sequence length="73" mass="7649">MVRGVSITAGGGYYNLRVSTSGGYGYAVGSPDQYGALQCDLLYIGTVGSVKSCPGALDNRRFALAIAHFRRTA</sequence>
<protein>
    <submittedName>
        <fullName evidence="1">Uncharacterized protein</fullName>
    </submittedName>
</protein>
<proteinExistence type="predicted"/>